<keyword evidence="2" id="KW-1185">Reference proteome</keyword>
<dbReference type="Proteomes" id="UP000198707">
    <property type="component" value="Unassembled WGS sequence"/>
</dbReference>
<name>A0A1H7DSK4_9ACTN</name>
<accession>A0A1H7DSK4</accession>
<sequence>MNVGMLGGDVAQIQQHAIAYRSLGDNLAACGGNVVSTTDSAVAGLQEQITNAQTAVVSALLAVSQESRSVTTSFGGVQWTGANRTQAEEVGVELDARVNETTVRVQEIFETFRADLARLGGELNDVATQFNAVAVAAGESAGSLGQAMDAQAVQLDEIMNTGITRV</sequence>
<organism evidence="1 2">
    <name type="scientific">Micromonospora phaseoli</name>
    <dbReference type="NCBI Taxonomy" id="1144548"/>
    <lineage>
        <taxon>Bacteria</taxon>
        <taxon>Bacillati</taxon>
        <taxon>Actinomycetota</taxon>
        <taxon>Actinomycetes</taxon>
        <taxon>Micromonosporales</taxon>
        <taxon>Micromonosporaceae</taxon>
        <taxon>Micromonospora</taxon>
    </lineage>
</organism>
<dbReference type="RefSeq" id="WP_092383061.1">
    <property type="nucleotide sequence ID" value="NZ_BOPI01000018.1"/>
</dbReference>
<reference evidence="2" key="1">
    <citation type="submission" date="2016-10" db="EMBL/GenBank/DDBJ databases">
        <authorList>
            <person name="Varghese N."/>
            <person name="Submissions S."/>
        </authorList>
    </citation>
    <scope>NUCLEOTIDE SEQUENCE [LARGE SCALE GENOMIC DNA]</scope>
    <source>
        <strain evidence="2">CGMCC 4.7038</strain>
    </source>
</reference>
<dbReference type="AlphaFoldDB" id="A0A1H7DSK4"/>
<dbReference type="OrthoDB" id="9882879at2"/>
<evidence type="ECO:0000313" key="1">
    <source>
        <dbReference type="EMBL" id="SEK03827.1"/>
    </source>
</evidence>
<proteinExistence type="predicted"/>
<dbReference type="STRING" id="1144548.SAMN05443287_11621"/>
<dbReference type="EMBL" id="FNYV01000016">
    <property type="protein sequence ID" value="SEK03827.1"/>
    <property type="molecule type" value="Genomic_DNA"/>
</dbReference>
<gene>
    <name evidence="1" type="ORF">SAMN05443287_11621</name>
</gene>
<protein>
    <submittedName>
        <fullName evidence="1">Uncharacterized protein</fullName>
    </submittedName>
</protein>
<evidence type="ECO:0000313" key="2">
    <source>
        <dbReference type="Proteomes" id="UP000198707"/>
    </source>
</evidence>